<reference evidence="9" key="1">
    <citation type="submission" date="2022-11" db="UniProtKB">
        <authorList>
            <consortium name="WormBaseParasite"/>
        </authorList>
    </citation>
    <scope>IDENTIFICATION</scope>
</reference>
<dbReference type="GO" id="GO:0031201">
    <property type="term" value="C:SNARE complex"/>
    <property type="evidence" value="ECO:0007669"/>
    <property type="project" value="TreeGrafter"/>
</dbReference>
<evidence type="ECO:0000256" key="4">
    <source>
        <dbReference type="ARBA" id="ARBA00022892"/>
    </source>
</evidence>
<dbReference type="GO" id="GO:0005483">
    <property type="term" value="F:soluble NSF attachment protein activity"/>
    <property type="evidence" value="ECO:0007669"/>
    <property type="project" value="TreeGrafter"/>
</dbReference>
<organism evidence="8 9">
    <name type="scientific">Ditylenchus dipsaci</name>
    <dbReference type="NCBI Taxonomy" id="166011"/>
    <lineage>
        <taxon>Eukaryota</taxon>
        <taxon>Metazoa</taxon>
        <taxon>Ecdysozoa</taxon>
        <taxon>Nematoda</taxon>
        <taxon>Chromadorea</taxon>
        <taxon>Rhabditida</taxon>
        <taxon>Tylenchina</taxon>
        <taxon>Tylenchomorpha</taxon>
        <taxon>Sphaerularioidea</taxon>
        <taxon>Anguinidae</taxon>
        <taxon>Anguininae</taxon>
        <taxon>Ditylenchus</taxon>
    </lineage>
</organism>
<protein>
    <submittedName>
        <fullName evidence="9">Alpha-soluble NSF attachment protein</fullName>
    </submittedName>
</protein>
<keyword evidence="8" id="KW-1185">Reference proteome</keyword>
<dbReference type="SUPFAM" id="SSF48452">
    <property type="entry name" value="TPR-like"/>
    <property type="match status" value="1"/>
</dbReference>
<dbReference type="PANTHER" id="PTHR13768">
    <property type="entry name" value="SOLUBLE NSF ATTACHMENT PROTEIN SNAP"/>
    <property type="match status" value="1"/>
</dbReference>
<evidence type="ECO:0000256" key="7">
    <source>
        <dbReference type="RuleBase" id="RU367013"/>
    </source>
</evidence>
<dbReference type="AlphaFoldDB" id="A0A915E684"/>
<dbReference type="GO" id="GO:0019905">
    <property type="term" value="F:syntaxin binding"/>
    <property type="evidence" value="ECO:0007669"/>
    <property type="project" value="TreeGrafter"/>
</dbReference>
<evidence type="ECO:0000256" key="3">
    <source>
        <dbReference type="ARBA" id="ARBA00022448"/>
    </source>
</evidence>
<dbReference type="PRINTS" id="PR00448">
    <property type="entry name" value="NSFATTACHMNT"/>
</dbReference>
<keyword evidence="5 7" id="KW-0653">Protein transport</keyword>
<dbReference type="Proteomes" id="UP000887574">
    <property type="component" value="Unplaced"/>
</dbReference>
<comment type="subcellular location">
    <subcellularLocation>
        <location evidence="1 7">Membrane</location>
        <topology evidence="1 7">Peripheral membrane protein</topology>
    </subcellularLocation>
</comment>
<dbReference type="InterPro" id="IPR011990">
    <property type="entry name" value="TPR-like_helical_dom_sf"/>
</dbReference>
<comment type="function">
    <text evidence="7">Required for vesicular transport between the endoplasmic reticulum and the Golgi apparatus.</text>
</comment>
<proteinExistence type="inferred from homology"/>
<comment type="similarity">
    <text evidence="2 7">Belongs to the SNAP family.</text>
</comment>
<dbReference type="GO" id="GO:0035494">
    <property type="term" value="P:SNARE complex disassembly"/>
    <property type="evidence" value="ECO:0007669"/>
    <property type="project" value="TreeGrafter"/>
</dbReference>
<dbReference type="GO" id="GO:0005774">
    <property type="term" value="C:vacuolar membrane"/>
    <property type="evidence" value="ECO:0007669"/>
    <property type="project" value="TreeGrafter"/>
</dbReference>
<dbReference type="Gene3D" id="1.25.40.10">
    <property type="entry name" value="Tetratricopeptide repeat domain"/>
    <property type="match status" value="1"/>
</dbReference>
<dbReference type="Pfam" id="PF14938">
    <property type="entry name" value="SNAP"/>
    <property type="match status" value="1"/>
</dbReference>
<dbReference type="FunFam" id="1.25.40.10:FF:000049">
    <property type="entry name" value="Alpha-soluble NSF attachment protein-like"/>
    <property type="match status" value="1"/>
</dbReference>
<evidence type="ECO:0000313" key="9">
    <source>
        <dbReference type="WBParaSite" id="jg26207"/>
    </source>
</evidence>
<accession>A0A915E684</accession>
<keyword evidence="4 7" id="KW-0931">ER-Golgi transport</keyword>
<dbReference type="PANTHER" id="PTHR13768:SF8">
    <property type="entry name" value="ALPHA-SOLUBLE NSF ATTACHMENT PROTEIN"/>
    <property type="match status" value="1"/>
</dbReference>
<evidence type="ECO:0000313" key="8">
    <source>
        <dbReference type="Proteomes" id="UP000887574"/>
    </source>
</evidence>
<name>A0A915E684_9BILA</name>
<evidence type="ECO:0000256" key="1">
    <source>
        <dbReference type="ARBA" id="ARBA00004170"/>
    </source>
</evidence>
<dbReference type="GO" id="GO:0006886">
    <property type="term" value="P:intracellular protein transport"/>
    <property type="evidence" value="ECO:0007669"/>
    <property type="project" value="UniProtKB-UniRule"/>
</dbReference>
<evidence type="ECO:0000256" key="2">
    <source>
        <dbReference type="ARBA" id="ARBA00010050"/>
    </source>
</evidence>
<keyword evidence="3 7" id="KW-0813">Transport</keyword>
<dbReference type="WBParaSite" id="jg26207">
    <property type="protein sequence ID" value="jg26207"/>
    <property type="gene ID" value="jg26207"/>
</dbReference>
<dbReference type="CDD" id="cd15832">
    <property type="entry name" value="SNAP"/>
    <property type="match status" value="1"/>
</dbReference>
<evidence type="ECO:0000256" key="6">
    <source>
        <dbReference type="ARBA" id="ARBA00023136"/>
    </source>
</evidence>
<evidence type="ECO:0000256" key="5">
    <source>
        <dbReference type="ARBA" id="ARBA00022927"/>
    </source>
</evidence>
<keyword evidence="6 7" id="KW-0472">Membrane</keyword>
<sequence length="323" mass="36540">MTRHQHSLVQTFPICSFSFILQRSMTDHEAKARQKLEEAEKKAKKTTGFLSGLFSGGGSNVGDACDLYIQAGNLYKIAKNWSAAGNAFLKAAELHLNQGDSKHDAATNYSEAGNCFRKVDAQKAVDCYQKTAEIYTDMGRFNMAAKSHTTIAELYELDAPDKEKCMAEYQKAADYHKGEEAKSSATKCLLKVAQLAADLEQYRKAVDVFEEVAVWEADHPTLKYAAKTHFFQALLCYLCIDLLDTQQALRRYEELSPSFTDSRECKFVKEIILCLEEHSLDQFTEAVRNYDKISRLDPWYSSLLLKIKRQAGEDEDADEEDLK</sequence>
<dbReference type="InterPro" id="IPR000744">
    <property type="entry name" value="NSF_attach"/>
</dbReference>